<dbReference type="Pfam" id="PF02786">
    <property type="entry name" value="CPSase_L_D2"/>
    <property type="match status" value="1"/>
</dbReference>
<dbReference type="InterPro" id="IPR011054">
    <property type="entry name" value="Rudment_hybrid_motif"/>
</dbReference>
<dbReference type="PROSITE" id="PS00866">
    <property type="entry name" value="CPSASE_1"/>
    <property type="match status" value="1"/>
</dbReference>
<dbReference type="GO" id="GO:2001295">
    <property type="term" value="P:malonyl-CoA biosynthetic process"/>
    <property type="evidence" value="ECO:0007669"/>
    <property type="project" value="UniProtKB-UniPathway"/>
</dbReference>
<evidence type="ECO:0000256" key="2">
    <source>
        <dbReference type="ARBA" id="ARBA00004956"/>
    </source>
</evidence>
<sequence length="484" mass="53428">MFKKILIANRGEIAVRVIRSCRRLGVSTVAVFSEVDREALHVQMADEAYCIGPARSDLSYLNIPNLLSLAQATRCEAIHPGYGFLSENRNFAEITAKCGFVFIGPPPAAIGRMGQKSVARDLMQRSGVPVMPGSTGSLEDPAEALKVAREVGFPVLIKASAGGGGKGMRLVESEAEFEAMFNMARTEAQAAFGDGRVYVEKYLRQPRHIEIQVLADEHGNVIALGERECSIQRRHQKLVEEAPSPVLTPELRQRMMETAVRAARAIEYRNAGTIEFLLSQDGEFYFMEMNTRLQVEHPVTEMVYGYDLVEQQLRIAAGEPLTIKQEDVVPRGWAVECRINAEDVRHGFAPCPGRIHEYLPPGGPWVRVDSAAYTGYTVSPHYDSMVAKLIVWAPDRLAALDRMEAALREYVIRGIATTIPLHRLIMKHPEFRSGQFSTGFIPQHIDSLLEQLRHEPTEDGEPAAVATTTRPAGPGAEKVLTAGA</sequence>
<evidence type="ECO:0000256" key="6">
    <source>
        <dbReference type="ARBA" id="ARBA00022723"/>
    </source>
</evidence>
<dbReference type="FunFam" id="3.30.1490.20:FF:000018">
    <property type="entry name" value="Biotin carboxylase"/>
    <property type="match status" value="1"/>
</dbReference>
<keyword evidence="13" id="KW-0444">Lipid biosynthesis</keyword>
<dbReference type="GO" id="GO:0006633">
    <property type="term" value="P:fatty acid biosynthetic process"/>
    <property type="evidence" value="ECO:0007669"/>
    <property type="project" value="UniProtKB-KW"/>
</dbReference>
<dbReference type="SMART" id="SM00878">
    <property type="entry name" value="Biotin_carb_C"/>
    <property type="match status" value="1"/>
</dbReference>
<dbReference type="SUPFAM" id="SSF52440">
    <property type="entry name" value="PreATP-grasp domain"/>
    <property type="match status" value="1"/>
</dbReference>
<feature type="domain" description="ATP-grasp" evidence="15">
    <location>
        <begin position="120"/>
        <end position="317"/>
    </location>
</feature>
<dbReference type="PANTHER" id="PTHR48095">
    <property type="entry name" value="PYRUVATE CARBOXYLASE SUBUNIT A"/>
    <property type="match status" value="1"/>
</dbReference>
<keyword evidence="13" id="KW-0443">Lipid metabolism</keyword>
<dbReference type="InterPro" id="IPR016185">
    <property type="entry name" value="PreATP-grasp_dom_sf"/>
</dbReference>
<feature type="domain" description="Biotin carboxylation" evidence="16">
    <location>
        <begin position="1"/>
        <end position="446"/>
    </location>
</feature>
<keyword evidence="6" id="KW-0479">Metal-binding</keyword>
<evidence type="ECO:0000256" key="8">
    <source>
        <dbReference type="ARBA" id="ARBA00022840"/>
    </source>
</evidence>
<comment type="subunit">
    <text evidence="3 13">Acetyl-CoA carboxylase is a heterohexamer of biotin carboxyl carrier protein, biotin carboxylase and the two subunits of carboxyl transferase in a 2:2 complex.</text>
</comment>
<keyword evidence="13" id="KW-0275">Fatty acid biosynthesis</keyword>
<keyword evidence="7 12" id="KW-0547">Nucleotide-binding</keyword>
<keyword evidence="5 13" id="KW-0436">Ligase</keyword>
<dbReference type="SUPFAM" id="SSF51246">
    <property type="entry name" value="Rudiment single hybrid motif"/>
    <property type="match status" value="1"/>
</dbReference>
<comment type="function">
    <text evidence="1 13">This protein is a component of the acetyl coenzyme A carboxylase complex; first, biotin carboxylase catalyzes the carboxylation of the carrier protein and then the transcarboxylase transfers the carboxyl group to form malonyl-CoA.</text>
</comment>
<dbReference type="UniPathway" id="UPA00655">
    <property type="reaction ID" value="UER00711"/>
</dbReference>
<dbReference type="GO" id="GO:0004075">
    <property type="term" value="F:biotin carboxylase activity"/>
    <property type="evidence" value="ECO:0007669"/>
    <property type="project" value="UniProtKB-EC"/>
</dbReference>
<protein>
    <recommendedName>
        <fullName evidence="4 13">Biotin carboxylase</fullName>
        <ecNumber evidence="4 13">6.3.4.14</ecNumber>
    </recommendedName>
    <alternativeName>
        <fullName evidence="13">Acetyl-coenzyme A carboxylase biotin carboxylase subunit A</fullName>
    </alternativeName>
</protein>
<dbReference type="NCBIfam" id="NF006367">
    <property type="entry name" value="PRK08591.1"/>
    <property type="match status" value="1"/>
</dbReference>
<dbReference type="AlphaFoldDB" id="A0A367ZUP2"/>
<dbReference type="PROSITE" id="PS00867">
    <property type="entry name" value="CPSASE_2"/>
    <property type="match status" value="1"/>
</dbReference>
<dbReference type="PROSITE" id="PS50975">
    <property type="entry name" value="ATP_GRASP"/>
    <property type="match status" value="1"/>
</dbReference>
<comment type="catalytic activity">
    <reaction evidence="11 13">
        <text>N(6)-biotinyl-L-lysyl-[protein] + hydrogencarbonate + ATP = N(6)-carboxybiotinyl-L-lysyl-[protein] + ADP + phosphate + H(+)</text>
        <dbReference type="Rhea" id="RHEA:13501"/>
        <dbReference type="Rhea" id="RHEA-COMP:10505"/>
        <dbReference type="Rhea" id="RHEA-COMP:10506"/>
        <dbReference type="ChEBI" id="CHEBI:15378"/>
        <dbReference type="ChEBI" id="CHEBI:17544"/>
        <dbReference type="ChEBI" id="CHEBI:30616"/>
        <dbReference type="ChEBI" id="CHEBI:43474"/>
        <dbReference type="ChEBI" id="CHEBI:83144"/>
        <dbReference type="ChEBI" id="CHEBI:83145"/>
        <dbReference type="ChEBI" id="CHEBI:456216"/>
        <dbReference type="EC" id="6.3.4.14"/>
    </reaction>
</comment>
<dbReference type="PANTHER" id="PTHR48095:SF2">
    <property type="entry name" value="BIOTIN CARBOXYLASE, CHLOROPLASTIC"/>
    <property type="match status" value="1"/>
</dbReference>
<dbReference type="InterPro" id="IPR005482">
    <property type="entry name" value="Biotin_COase_C"/>
</dbReference>
<dbReference type="EMBL" id="QOQW01000001">
    <property type="protein sequence ID" value="RCK81567.1"/>
    <property type="molecule type" value="Genomic_DNA"/>
</dbReference>
<evidence type="ECO:0000256" key="13">
    <source>
        <dbReference type="RuleBase" id="RU365063"/>
    </source>
</evidence>
<evidence type="ECO:0000256" key="3">
    <source>
        <dbReference type="ARBA" id="ARBA00011750"/>
    </source>
</evidence>
<comment type="pathway">
    <text evidence="2 13">Lipid metabolism; malonyl-CoA biosynthesis; malonyl-CoA from acetyl-CoA: step 1/1.</text>
</comment>
<dbReference type="FunFam" id="3.30.470.20:FF:000028">
    <property type="entry name" value="Methylcrotonoyl-CoA carboxylase subunit alpha, mitochondrial"/>
    <property type="match status" value="1"/>
</dbReference>
<proteinExistence type="predicted"/>
<dbReference type="GO" id="GO:0046872">
    <property type="term" value="F:metal ion binding"/>
    <property type="evidence" value="ECO:0007669"/>
    <property type="project" value="UniProtKB-KW"/>
</dbReference>
<keyword evidence="8 12" id="KW-0067">ATP-binding</keyword>
<evidence type="ECO:0000256" key="9">
    <source>
        <dbReference type="ARBA" id="ARBA00022842"/>
    </source>
</evidence>
<accession>A0A367ZUP2</accession>
<feature type="region of interest" description="Disordered" evidence="14">
    <location>
        <begin position="456"/>
        <end position="484"/>
    </location>
</feature>
<evidence type="ECO:0000256" key="11">
    <source>
        <dbReference type="ARBA" id="ARBA00048600"/>
    </source>
</evidence>
<dbReference type="InterPro" id="IPR051602">
    <property type="entry name" value="ACC_Biotin_Carboxylase"/>
</dbReference>
<dbReference type="InterPro" id="IPR011764">
    <property type="entry name" value="Biotin_carboxylation_dom"/>
</dbReference>
<dbReference type="EC" id="6.3.4.14" evidence="4 13"/>
<dbReference type="InterPro" id="IPR005479">
    <property type="entry name" value="CPAse_ATP-bd"/>
</dbReference>
<dbReference type="InterPro" id="IPR004549">
    <property type="entry name" value="Acetyl_CoA_COase_biotin_COase"/>
</dbReference>
<dbReference type="SUPFAM" id="SSF56059">
    <property type="entry name" value="Glutathione synthetase ATP-binding domain-like"/>
    <property type="match status" value="1"/>
</dbReference>
<evidence type="ECO:0000256" key="10">
    <source>
        <dbReference type="ARBA" id="ARBA00023267"/>
    </source>
</evidence>
<name>A0A367ZUP2_9BACT</name>
<dbReference type="Pfam" id="PF02785">
    <property type="entry name" value="Biotin_carb_C"/>
    <property type="match status" value="1"/>
</dbReference>
<evidence type="ECO:0000313" key="17">
    <source>
        <dbReference type="EMBL" id="RCK81567.1"/>
    </source>
</evidence>
<keyword evidence="13" id="KW-0276">Fatty acid metabolism</keyword>
<evidence type="ECO:0000256" key="5">
    <source>
        <dbReference type="ARBA" id="ARBA00022598"/>
    </source>
</evidence>
<evidence type="ECO:0000259" key="15">
    <source>
        <dbReference type="PROSITE" id="PS50975"/>
    </source>
</evidence>
<dbReference type="Proteomes" id="UP000252355">
    <property type="component" value="Unassembled WGS sequence"/>
</dbReference>
<evidence type="ECO:0000256" key="7">
    <source>
        <dbReference type="ARBA" id="ARBA00022741"/>
    </source>
</evidence>
<comment type="caution">
    <text evidence="17">The sequence shown here is derived from an EMBL/GenBank/DDBJ whole genome shotgun (WGS) entry which is preliminary data.</text>
</comment>
<reference evidence="17 18" key="1">
    <citation type="submission" date="2018-05" db="EMBL/GenBank/DDBJ databases">
        <title>A metagenomic window into the 2 km-deep terrestrial subsurface aquifer revealed taxonomically and functionally diverse microbial community comprising novel uncultured bacterial lineages.</title>
        <authorList>
            <person name="Kadnikov V.V."/>
            <person name="Mardanov A.V."/>
            <person name="Beletsky A.V."/>
            <person name="Banks D."/>
            <person name="Pimenov N.V."/>
            <person name="Frank Y.A."/>
            <person name="Karnachuk O.V."/>
            <person name="Ravin N.V."/>
        </authorList>
    </citation>
    <scope>NUCLEOTIDE SEQUENCE [LARGE SCALE GENOMIC DNA]</scope>
    <source>
        <strain evidence="17">BY5</strain>
    </source>
</reference>
<dbReference type="NCBIfam" id="TIGR00514">
    <property type="entry name" value="accC"/>
    <property type="match status" value="1"/>
</dbReference>
<keyword evidence="9" id="KW-0460">Magnesium</keyword>
<dbReference type="InterPro" id="IPR005481">
    <property type="entry name" value="BC-like_N"/>
</dbReference>
<dbReference type="InterPro" id="IPR011761">
    <property type="entry name" value="ATP-grasp"/>
</dbReference>
<evidence type="ECO:0000256" key="1">
    <source>
        <dbReference type="ARBA" id="ARBA00003761"/>
    </source>
</evidence>
<dbReference type="Pfam" id="PF00289">
    <property type="entry name" value="Biotin_carb_N"/>
    <property type="match status" value="1"/>
</dbReference>
<gene>
    <name evidence="17" type="ORF">OZSIB_0701</name>
</gene>
<evidence type="ECO:0000256" key="4">
    <source>
        <dbReference type="ARBA" id="ARBA00013263"/>
    </source>
</evidence>
<evidence type="ECO:0000259" key="16">
    <source>
        <dbReference type="PROSITE" id="PS50979"/>
    </source>
</evidence>
<dbReference type="PROSITE" id="PS50979">
    <property type="entry name" value="BC"/>
    <property type="match status" value="1"/>
</dbReference>
<dbReference type="Gene3D" id="3.30.470.20">
    <property type="entry name" value="ATP-grasp fold, B domain"/>
    <property type="match status" value="1"/>
</dbReference>
<dbReference type="GO" id="GO:0005524">
    <property type="term" value="F:ATP binding"/>
    <property type="evidence" value="ECO:0007669"/>
    <property type="project" value="UniProtKB-UniRule"/>
</dbReference>
<evidence type="ECO:0000256" key="12">
    <source>
        <dbReference type="PROSITE-ProRule" id="PRU00409"/>
    </source>
</evidence>
<dbReference type="FunFam" id="3.40.50.20:FF:000010">
    <property type="entry name" value="Propionyl-CoA carboxylase subunit alpha"/>
    <property type="match status" value="1"/>
</dbReference>
<keyword evidence="10 13" id="KW-0092">Biotin</keyword>
<evidence type="ECO:0000313" key="18">
    <source>
        <dbReference type="Proteomes" id="UP000252355"/>
    </source>
</evidence>
<organism evidence="17 18">
    <name type="scientific">Candidatus Ozemobacter sibiricus</name>
    <dbReference type="NCBI Taxonomy" id="2268124"/>
    <lineage>
        <taxon>Bacteria</taxon>
        <taxon>Candidatus Ozemobacteria</taxon>
        <taxon>Candidatus Ozemobacterales</taxon>
        <taxon>Candidatus Ozemobacteraceae</taxon>
        <taxon>Candidatus Ozemobacter</taxon>
    </lineage>
</organism>
<evidence type="ECO:0000256" key="14">
    <source>
        <dbReference type="SAM" id="MobiDB-lite"/>
    </source>
</evidence>